<accession>A0A836BNM4</accession>
<evidence type="ECO:0000256" key="5">
    <source>
        <dbReference type="ARBA" id="ARBA00023136"/>
    </source>
</evidence>
<dbReference type="Proteomes" id="UP000612055">
    <property type="component" value="Unassembled WGS sequence"/>
</dbReference>
<keyword evidence="7" id="KW-0732">Signal</keyword>
<keyword evidence="3" id="KW-0812">Transmembrane</keyword>
<comment type="caution">
    <text evidence="8">The sequence shown here is derived from an EMBL/GenBank/DDBJ whole genome shotgun (WGS) entry which is preliminary data.</text>
</comment>
<evidence type="ECO:0000256" key="3">
    <source>
        <dbReference type="ARBA" id="ARBA00022692"/>
    </source>
</evidence>
<evidence type="ECO:0000256" key="6">
    <source>
        <dbReference type="RuleBase" id="RU362006"/>
    </source>
</evidence>
<dbReference type="OrthoDB" id="10009287at2759"/>
<sequence>MEAIAPVLSWLGSALQQASALPSPAPVKSAVAAPVSVAPMIPVSPVSLGLKVLLEPVAGGVLFRAACNTVATIYPVYATAKAIESKDTKDDIQWLSYWAVYGSFILAEHFADQALGKVPYYYHLKFAALLWLQLPQTRGATFLYDRYYKPALAKYGPKVDKVLAKAQDVLNTLYATYKVPIDATLALALAAQQQVAAAVRALLSDDAAKKGAAADKGEKANAA</sequence>
<dbReference type="GO" id="GO:0016020">
    <property type="term" value="C:membrane"/>
    <property type="evidence" value="ECO:0007669"/>
    <property type="project" value="UniProtKB-SubCell"/>
</dbReference>
<proteinExistence type="inferred from homology"/>
<keyword evidence="5" id="KW-0472">Membrane</keyword>
<comment type="similarity">
    <text evidence="2 6">Belongs to the DP1 family.</text>
</comment>
<evidence type="ECO:0000256" key="1">
    <source>
        <dbReference type="ARBA" id="ARBA00004141"/>
    </source>
</evidence>
<keyword evidence="4" id="KW-1133">Transmembrane helix</keyword>
<dbReference type="PANTHER" id="PTHR12300">
    <property type="entry name" value="HVA22-LIKE PROTEINS"/>
    <property type="match status" value="1"/>
</dbReference>
<gene>
    <name evidence="8" type="ORF">HYH03_017967</name>
</gene>
<protein>
    <recommendedName>
        <fullName evidence="6">HVA22-like protein</fullName>
    </recommendedName>
</protein>
<feature type="chain" id="PRO_5032615911" description="HVA22-like protein" evidence="7">
    <location>
        <begin position="21"/>
        <end position="223"/>
    </location>
</feature>
<dbReference type="AlphaFoldDB" id="A0A836BNM4"/>
<keyword evidence="9" id="KW-1185">Reference proteome</keyword>
<dbReference type="InterPro" id="IPR004345">
    <property type="entry name" value="TB2_DP1_HVA22"/>
</dbReference>
<feature type="signal peptide" evidence="7">
    <location>
        <begin position="1"/>
        <end position="20"/>
    </location>
</feature>
<name>A0A836BNM4_9CHLO</name>
<reference evidence="8" key="1">
    <citation type="journal article" date="2020" name="bioRxiv">
        <title>Comparative genomics of Chlamydomonas.</title>
        <authorList>
            <person name="Craig R.J."/>
            <person name="Hasan A.R."/>
            <person name="Ness R.W."/>
            <person name="Keightley P.D."/>
        </authorList>
    </citation>
    <scope>NUCLEOTIDE SEQUENCE</scope>
    <source>
        <strain evidence="8">CCAP 11/70</strain>
    </source>
</reference>
<organism evidence="8 9">
    <name type="scientific">Edaphochlamys debaryana</name>
    <dbReference type="NCBI Taxonomy" id="47281"/>
    <lineage>
        <taxon>Eukaryota</taxon>
        <taxon>Viridiplantae</taxon>
        <taxon>Chlorophyta</taxon>
        <taxon>core chlorophytes</taxon>
        <taxon>Chlorophyceae</taxon>
        <taxon>CS clade</taxon>
        <taxon>Chlamydomonadales</taxon>
        <taxon>Chlamydomonadales incertae sedis</taxon>
        <taxon>Edaphochlamys</taxon>
    </lineage>
</organism>
<evidence type="ECO:0000313" key="9">
    <source>
        <dbReference type="Proteomes" id="UP000612055"/>
    </source>
</evidence>
<evidence type="ECO:0000256" key="4">
    <source>
        <dbReference type="ARBA" id="ARBA00022989"/>
    </source>
</evidence>
<evidence type="ECO:0000256" key="2">
    <source>
        <dbReference type="ARBA" id="ARBA00008573"/>
    </source>
</evidence>
<dbReference type="EMBL" id="JAEHOE010000187">
    <property type="protein sequence ID" value="KAG2483175.1"/>
    <property type="molecule type" value="Genomic_DNA"/>
</dbReference>
<dbReference type="PANTHER" id="PTHR12300:SF161">
    <property type="entry name" value="RECEPTOR EXPRESSION-ENHANCING PROTEIN"/>
    <property type="match status" value="1"/>
</dbReference>
<evidence type="ECO:0000313" key="8">
    <source>
        <dbReference type="EMBL" id="KAG2483175.1"/>
    </source>
</evidence>
<dbReference type="Pfam" id="PF03134">
    <property type="entry name" value="TB2_DP1_HVA22"/>
    <property type="match status" value="1"/>
</dbReference>
<comment type="subcellular location">
    <subcellularLocation>
        <location evidence="1 6">Membrane</location>
        <topology evidence="1 6">Multi-pass membrane protein</topology>
    </subcellularLocation>
</comment>
<evidence type="ECO:0000256" key="7">
    <source>
        <dbReference type="SAM" id="SignalP"/>
    </source>
</evidence>